<feature type="transmembrane region" description="Helical" evidence="2">
    <location>
        <begin position="767"/>
        <end position="784"/>
    </location>
</feature>
<feature type="transmembrane region" description="Helical" evidence="2">
    <location>
        <begin position="7"/>
        <end position="28"/>
    </location>
</feature>
<protein>
    <submittedName>
        <fullName evidence="3">Uncharacterized protein</fullName>
    </submittedName>
</protein>
<evidence type="ECO:0000313" key="3">
    <source>
        <dbReference type="EMBL" id="KAF2713220.1"/>
    </source>
</evidence>
<accession>A0A6G1KKA2</accession>
<organism evidence="3 4">
    <name type="scientific">Pleomassaria siparia CBS 279.74</name>
    <dbReference type="NCBI Taxonomy" id="1314801"/>
    <lineage>
        <taxon>Eukaryota</taxon>
        <taxon>Fungi</taxon>
        <taxon>Dikarya</taxon>
        <taxon>Ascomycota</taxon>
        <taxon>Pezizomycotina</taxon>
        <taxon>Dothideomycetes</taxon>
        <taxon>Pleosporomycetidae</taxon>
        <taxon>Pleosporales</taxon>
        <taxon>Pleomassariaceae</taxon>
        <taxon>Pleomassaria</taxon>
    </lineage>
</organism>
<evidence type="ECO:0000256" key="1">
    <source>
        <dbReference type="SAM" id="MobiDB-lite"/>
    </source>
</evidence>
<keyword evidence="2" id="KW-0812">Transmembrane</keyword>
<gene>
    <name evidence="3" type="ORF">K504DRAFT_355077</name>
</gene>
<proteinExistence type="predicted"/>
<dbReference type="AlphaFoldDB" id="A0A6G1KKA2"/>
<keyword evidence="2" id="KW-1133">Transmembrane helix</keyword>
<name>A0A6G1KKA2_9PLEO</name>
<keyword evidence="4" id="KW-1185">Reference proteome</keyword>
<feature type="transmembrane region" description="Helical" evidence="2">
    <location>
        <begin position="853"/>
        <end position="882"/>
    </location>
</feature>
<feature type="non-terminal residue" evidence="3">
    <location>
        <position position="890"/>
    </location>
</feature>
<evidence type="ECO:0000256" key="2">
    <source>
        <dbReference type="SAM" id="Phobius"/>
    </source>
</evidence>
<feature type="compositionally biased region" description="Polar residues" evidence="1">
    <location>
        <begin position="342"/>
        <end position="355"/>
    </location>
</feature>
<dbReference type="OrthoDB" id="5148443at2759"/>
<evidence type="ECO:0000313" key="4">
    <source>
        <dbReference type="Proteomes" id="UP000799428"/>
    </source>
</evidence>
<feature type="transmembrane region" description="Helical" evidence="2">
    <location>
        <begin position="817"/>
        <end position="841"/>
    </location>
</feature>
<dbReference type="EMBL" id="MU005765">
    <property type="protein sequence ID" value="KAF2713220.1"/>
    <property type="molecule type" value="Genomic_DNA"/>
</dbReference>
<feature type="transmembrane region" description="Helical" evidence="2">
    <location>
        <begin position="734"/>
        <end position="755"/>
    </location>
</feature>
<feature type="region of interest" description="Disordered" evidence="1">
    <location>
        <begin position="342"/>
        <end position="362"/>
    </location>
</feature>
<sequence>MFASRSVWCLVSLIAVALLFFGTFGIWFSNTHSRYVQTQDLRRIEGLNDFISPETVDALYSDARLQRALLSLTEAMAKTLSNLGNIYDSNELKDFGKDLGEGVARVQEAAPKKKRRALLADLQGLFNGTGAGATVGDGDPGGLNLTGGLGSLLEDGLASLGGSVTGSLATPALFLGIGLGLGVDTGLNLTDMTNSNAVATRIAAAYNAQPTGINLIAQNMGSGLTAQIMPALSNSSFLSGSSGSIGMAMFSLAQGIGQGTAMGLNLTQVKFQPVNDSSIMALAGNLGLGMASPISSSIDVKSLLGQAGVAGGSQLMAQVPQIAAAAGRGLGEGASTGLGFAKNTTTPQRRQTPADPNQGDIPGAVGQFTKGLSQSFLETADLKAAFGGGVNFNIMGMILPIAAGAGQGIGEGAAIGLGWKADAGLPVTTGNTSSMQSTQMISAEFSKELIAGFLANGTAQAALASLTAQSGAGGLTMGIQPAKISEGVARGLVEGSINAISMIGGMQNVLSGNFSMATAMSVAAMNTTNFDDSVNGSAVAFGRGLGGEGTLLIASMITNMTKPAPKKRSLEMNSAAIPVPHGLLNRRAESTPLAVDANMLSGLAQASANAITCQGFGGIAAISLGLMNSGAMKIDMKNAVPLDNATLAALPKEPISILSEGNKFEFTIQDTKVTVNDMDIVPFAVVTALHTVVLSTFAFFFALPAYLALGAIWRISVLIGHPLDEAHNKKWRKRILLILFLPSILVGLVLGIVGMGKAAHFSEGHGIFGLLTCLLLTPMIVTSIQRLNTTVPIPAPATFNGYKGLIPLIKSPARVHLISAILVQMVLQLGTIAFTTGFSLLRSISLCIVDAILTAPVVVGGITAILFMQVGAMSIVGLRGWLEQRIAKRQ</sequence>
<dbReference type="Proteomes" id="UP000799428">
    <property type="component" value="Unassembled WGS sequence"/>
</dbReference>
<reference evidence="3" key="1">
    <citation type="journal article" date="2020" name="Stud. Mycol.">
        <title>101 Dothideomycetes genomes: a test case for predicting lifestyles and emergence of pathogens.</title>
        <authorList>
            <person name="Haridas S."/>
            <person name="Albert R."/>
            <person name="Binder M."/>
            <person name="Bloem J."/>
            <person name="Labutti K."/>
            <person name="Salamov A."/>
            <person name="Andreopoulos B."/>
            <person name="Baker S."/>
            <person name="Barry K."/>
            <person name="Bills G."/>
            <person name="Bluhm B."/>
            <person name="Cannon C."/>
            <person name="Castanera R."/>
            <person name="Culley D."/>
            <person name="Daum C."/>
            <person name="Ezra D."/>
            <person name="Gonzalez J."/>
            <person name="Henrissat B."/>
            <person name="Kuo A."/>
            <person name="Liang C."/>
            <person name="Lipzen A."/>
            <person name="Lutzoni F."/>
            <person name="Magnuson J."/>
            <person name="Mondo S."/>
            <person name="Nolan M."/>
            <person name="Ohm R."/>
            <person name="Pangilinan J."/>
            <person name="Park H.-J."/>
            <person name="Ramirez L."/>
            <person name="Alfaro M."/>
            <person name="Sun H."/>
            <person name="Tritt A."/>
            <person name="Yoshinaga Y."/>
            <person name="Zwiers L.-H."/>
            <person name="Turgeon B."/>
            <person name="Goodwin S."/>
            <person name="Spatafora J."/>
            <person name="Crous P."/>
            <person name="Grigoriev I."/>
        </authorList>
    </citation>
    <scope>NUCLEOTIDE SEQUENCE</scope>
    <source>
        <strain evidence="3">CBS 279.74</strain>
    </source>
</reference>
<feature type="transmembrane region" description="Helical" evidence="2">
    <location>
        <begin position="680"/>
        <end position="713"/>
    </location>
</feature>
<keyword evidence="2" id="KW-0472">Membrane</keyword>